<reference evidence="3" key="1">
    <citation type="journal article" date="2011" name="Nat. Commun.">
        <title>Effector diversification within compartments of the Leptosphaeria maculans genome affected by Repeat-Induced Point mutations.</title>
        <authorList>
            <person name="Rouxel T."/>
            <person name="Grandaubert J."/>
            <person name="Hane J.K."/>
            <person name="Hoede C."/>
            <person name="van de Wouw A.P."/>
            <person name="Couloux A."/>
            <person name="Dominguez V."/>
            <person name="Anthouard V."/>
            <person name="Bally P."/>
            <person name="Bourras S."/>
            <person name="Cozijnsen A.J."/>
            <person name="Ciuffetti L.M."/>
            <person name="Degrave A."/>
            <person name="Dilmaghani A."/>
            <person name="Duret L."/>
            <person name="Fudal I."/>
            <person name="Goodwin S.B."/>
            <person name="Gout L."/>
            <person name="Glaser N."/>
            <person name="Linglin J."/>
            <person name="Kema G.H.J."/>
            <person name="Lapalu N."/>
            <person name="Lawrence C.B."/>
            <person name="May K."/>
            <person name="Meyer M."/>
            <person name="Ollivier B."/>
            <person name="Poulain J."/>
            <person name="Schoch C.L."/>
            <person name="Simon A."/>
            <person name="Spatafora J.W."/>
            <person name="Stachowiak A."/>
            <person name="Turgeon B.G."/>
            <person name="Tyler B.M."/>
            <person name="Vincent D."/>
            <person name="Weissenbach J."/>
            <person name="Amselem J."/>
            <person name="Quesneville H."/>
            <person name="Oliver R.P."/>
            <person name="Wincker P."/>
            <person name="Balesdent M.-H."/>
            <person name="Howlett B.J."/>
        </authorList>
    </citation>
    <scope>NUCLEOTIDE SEQUENCE [LARGE SCALE GENOMIC DNA]</scope>
    <source>
        <strain evidence="3">JN3 / isolate v23.1.3 / race Av1-4-5-6-7-8</strain>
    </source>
</reference>
<dbReference type="InParanoid" id="E5AE33"/>
<protein>
    <recommendedName>
        <fullName evidence="1">SMP-30/Gluconolactonase/LRE-like region domain-containing protein</fullName>
    </recommendedName>
</protein>
<dbReference type="SUPFAM" id="SSF63829">
    <property type="entry name" value="Calcium-dependent phosphotriesterase"/>
    <property type="match status" value="1"/>
</dbReference>
<evidence type="ECO:0000259" key="1">
    <source>
        <dbReference type="Pfam" id="PF08450"/>
    </source>
</evidence>
<dbReference type="Pfam" id="PF08450">
    <property type="entry name" value="SGL"/>
    <property type="match status" value="1"/>
</dbReference>
<gene>
    <name evidence="2" type="ORF">LEMA_P002590.1</name>
</gene>
<organism evidence="2 3">
    <name type="scientific">Leptosphaeria maculans (strain JN3 / isolate v23.1.3 / race Av1-4-5-6-7-8)</name>
    <name type="common">Blackleg fungus</name>
    <name type="synonym">Phoma lingam</name>
    <dbReference type="NCBI Taxonomy" id="985895"/>
    <lineage>
        <taxon>Eukaryota</taxon>
        <taxon>Fungi</taxon>
        <taxon>Dikarya</taxon>
        <taxon>Ascomycota</taxon>
        <taxon>Pezizomycotina</taxon>
        <taxon>Dothideomycetes</taxon>
        <taxon>Pleosporomycetidae</taxon>
        <taxon>Pleosporales</taxon>
        <taxon>Pleosporineae</taxon>
        <taxon>Leptosphaeriaceae</taxon>
        <taxon>Plenodomus</taxon>
        <taxon>Plenodomus lingam/Leptosphaeria maculans species complex</taxon>
    </lineage>
</organism>
<evidence type="ECO:0000313" key="2">
    <source>
        <dbReference type="EMBL" id="CBY01472.1"/>
    </source>
</evidence>
<feature type="domain" description="SMP-30/Gluconolactonase/LRE-like region" evidence="1">
    <location>
        <begin position="43"/>
        <end position="113"/>
    </location>
</feature>
<dbReference type="VEuPathDB" id="FungiDB:LEMA_P002590.1"/>
<evidence type="ECO:0000313" key="3">
    <source>
        <dbReference type="Proteomes" id="UP000002668"/>
    </source>
</evidence>
<dbReference type="OrthoDB" id="423498at2759"/>
<sequence>MGRRSSSQTLGWKLLACQAQTTRVRGTFTITLSASNGPSGVPRITGKRNIFQSLEGSPDGIKIAANGYLVVASGLSLGVDILTADGSVIARIQTNHPVENIAFAGDDLKTLYLVGIGGVSKVEWNLAGPDPKNYYI</sequence>
<dbReference type="STRING" id="985895.E5AE33"/>
<dbReference type="Gene3D" id="2.120.10.30">
    <property type="entry name" value="TolB, C-terminal domain"/>
    <property type="match status" value="1"/>
</dbReference>
<dbReference type="PANTHER" id="PTHR47064:SF2">
    <property type="entry name" value="SMP-30_GLUCONOLACTONASE_LRE-LIKE REGION DOMAIN-CONTAINING PROTEIN-RELATED"/>
    <property type="match status" value="1"/>
</dbReference>
<dbReference type="HOGENOM" id="CLU_1875810_0_0_1"/>
<dbReference type="InterPro" id="IPR011042">
    <property type="entry name" value="6-blade_b-propeller_TolB-like"/>
</dbReference>
<accession>E5AE33</accession>
<dbReference type="InterPro" id="IPR052988">
    <property type="entry name" value="Oryzine_lactonohydrolase"/>
</dbReference>
<dbReference type="EMBL" id="FP929139">
    <property type="protein sequence ID" value="CBY01472.1"/>
    <property type="molecule type" value="Genomic_DNA"/>
</dbReference>
<dbReference type="AlphaFoldDB" id="E5AE33"/>
<dbReference type="eggNOG" id="ENOG502RZSA">
    <property type="taxonomic scope" value="Eukaryota"/>
</dbReference>
<keyword evidence="3" id="KW-1185">Reference proteome</keyword>
<dbReference type="InterPro" id="IPR013658">
    <property type="entry name" value="SGL"/>
</dbReference>
<dbReference type="PANTHER" id="PTHR47064">
    <property type="entry name" value="PUTATIVE (AFU_ORTHOLOGUE AFUA_1G08990)-RELATED"/>
    <property type="match status" value="1"/>
</dbReference>
<proteinExistence type="predicted"/>
<dbReference type="Proteomes" id="UP000002668">
    <property type="component" value="Genome"/>
</dbReference>
<name>E5AE33_LEPMJ</name>